<gene>
    <name evidence="1" type="ORF">SAMN02745244_02302</name>
</gene>
<dbReference type="AlphaFoldDB" id="A0A1M6IJA0"/>
<name>A0A1M6IJA0_9ACTN</name>
<proteinExistence type="predicted"/>
<dbReference type="PANTHER" id="PTHR23404">
    <property type="entry name" value="MOLYBDOPTERIN SYNTHASE RELATED"/>
    <property type="match status" value="1"/>
</dbReference>
<evidence type="ECO:0000313" key="1">
    <source>
        <dbReference type="EMBL" id="SHJ34487.1"/>
    </source>
</evidence>
<reference evidence="1 2" key="1">
    <citation type="submission" date="2016-11" db="EMBL/GenBank/DDBJ databases">
        <authorList>
            <person name="Jaros S."/>
            <person name="Januszkiewicz K."/>
            <person name="Wedrychowicz H."/>
        </authorList>
    </citation>
    <scope>NUCLEOTIDE SEQUENCE [LARGE SCALE GENOMIC DNA]</scope>
    <source>
        <strain evidence="1 2">DSM 12906</strain>
    </source>
</reference>
<dbReference type="Gene3D" id="3.90.1170.40">
    <property type="entry name" value="Molybdopterin biosynthesis MoaE subunit"/>
    <property type="match status" value="1"/>
</dbReference>
<dbReference type="EMBL" id="FQZG01000041">
    <property type="protein sequence ID" value="SHJ34487.1"/>
    <property type="molecule type" value="Genomic_DNA"/>
</dbReference>
<dbReference type="Pfam" id="PF02391">
    <property type="entry name" value="MoaE"/>
    <property type="match status" value="1"/>
</dbReference>
<sequence>MTARIAVADVTTENLDCDRLLATVSDERAGAVVTFAGVVRNHDHGVAVTGIEYVGHPSAAQVMQEVVAGFADREGLHAIAAQHRVGMLGIGGVALYVAVAASHRGQAFGCASDLVDKIKESLPIWKKQFLADGTHEWSQCP</sequence>
<dbReference type="CDD" id="cd00756">
    <property type="entry name" value="MoaE"/>
    <property type="match status" value="1"/>
</dbReference>
<protein>
    <submittedName>
        <fullName evidence="1">Molybdopterin synthase catalytic subunit</fullName>
    </submittedName>
</protein>
<organism evidence="1 2">
    <name type="scientific">Tessaracoccus bendigoensis DSM 12906</name>
    <dbReference type="NCBI Taxonomy" id="1123357"/>
    <lineage>
        <taxon>Bacteria</taxon>
        <taxon>Bacillati</taxon>
        <taxon>Actinomycetota</taxon>
        <taxon>Actinomycetes</taxon>
        <taxon>Propionibacteriales</taxon>
        <taxon>Propionibacteriaceae</taxon>
        <taxon>Tessaracoccus</taxon>
    </lineage>
</organism>
<dbReference type="InterPro" id="IPR003448">
    <property type="entry name" value="Mopterin_biosynth_MoaE"/>
</dbReference>
<dbReference type="STRING" id="1123357.SAMN02745244_02302"/>
<dbReference type="Proteomes" id="UP000184512">
    <property type="component" value="Unassembled WGS sequence"/>
</dbReference>
<accession>A0A1M6IJA0</accession>
<dbReference type="SUPFAM" id="SSF54690">
    <property type="entry name" value="Molybdopterin synthase subunit MoaE"/>
    <property type="match status" value="1"/>
</dbReference>
<dbReference type="InterPro" id="IPR036563">
    <property type="entry name" value="MoaE_sf"/>
</dbReference>
<keyword evidence="2" id="KW-1185">Reference proteome</keyword>
<evidence type="ECO:0000313" key="2">
    <source>
        <dbReference type="Proteomes" id="UP000184512"/>
    </source>
</evidence>
<dbReference type="GO" id="GO:0006777">
    <property type="term" value="P:Mo-molybdopterin cofactor biosynthetic process"/>
    <property type="evidence" value="ECO:0007669"/>
    <property type="project" value="InterPro"/>
</dbReference>